<keyword evidence="4" id="KW-1185">Reference proteome</keyword>
<feature type="signal peptide" evidence="2">
    <location>
        <begin position="1"/>
        <end position="20"/>
    </location>
</feature>
<evidence type="ECO:0008006" key="5">
    <source>
        <dbReference type="Google" id="ProtNLM"/>
    </source>
</evidence>
<sequence length="332" mass="36908">MRLLLAGAAALALAAGSAHADPGKGNGNPKAAEQRGPSKADRGKADRSDRRVDVHDNRGWADAVDRPTGPGVMKDRAPRENRRAKDKNAERHVGAALEKRIDRNALARETTGPRLRNIERVRFDRDRAFLTRDRNRSAIAGCPPGLAKKRNGCQPPGQAKKSTYRNDRWNGYKYRPGLFGLTNYAPGSYFYRDGYLLQRGGSGNIAGYIPLLGGALAIGNAWPSTYESYALPDYYVDYYDLGPVSSYRYADNVIYRVDPEDAAITSVAALLTGDEFTIGRPMPSGYDVYNVPYSYRDRYYDTPEAWYRYSDGYVYRIDPKTQLVAAAIDLLV</sequence>
<proteinExistence type="predicted"/>
<protein>
    <recommendedName>
        <fullName evidence="5">RcnB family protein</fullName>
    </recommendedName>
</protein>
<dbReference type="AlphaFoldDB" id="A0A345YDI2"/>
<feature type="chain" id="PRO_5016692838" description="RcnB family protein" evidence="2">
    <location>
        <begin position="21"/>
        <end position="332"/>
    </location>
</feature>
<name>A0A345YDI2_9SPHN</name>
<feature type="compositionally biased region" description="Basic and acidic residues" evidence="1">
    <location>
        <begin position="32"/>
        <end position="65"/>
    </location>
</feature>
<evidence type="ECO:0000256" key="2">
    <source>
        <dbReference type="SAM" id="SignalP"/>
    </source>
</evidence>
<evidence type="ECO:0000256" key="1">
    <source>
        <dbReference type="SAM" id="MobiDB-lite"/>
    </source>
</evidence>
<accession>A0A345YDI2</accession>
<dbReference type="Proteomes" id="UP000254508">
    <property type="component" value="Chromosome"/>
</dbReference>
<feature type="compositionally biased region" description="Basic and acidic residues" evidence="1">
    <location>
        <begin position="73"/>
        <end position="91"/>
    </location>
</feature>
<dbReference type="OrthoDB" id="7408224at2"/>
<dbReference type="RefSeq" id="WP_115416170.1">
    <property type="nucleotide sequence ID" value="NZ_CP031357.1"/>
</dbReference>
<keyword evidence="2" id="KW-0732">Signal</keyword>
<reference evidence="4" key="1">
    <citation type="submission" date="2018-07" db="EMBL/GenBank/DDBJ databases">
        <title>Genome sequence of Erythrobacter strain YH-07, an antagonistic bacterium isolated from Yellow Sea.</title>
        <authorList>
            <person name="Tang T."/>
            <person name="Liu Q."/>
            <person name="Sun X."/>
        </authorList>
    </citation>
    <scope>NUCLEOTIDE SEQUENCE [LARGE SCALE GENOMIC DNA]</scope>
    <source>
        <strain evidence="4">YH-07</strain>
    </source>
</reference>
<evidence type="ECO:0000313" key="3">
    <source>
        <dbReference type="EMBL" id="AXK41984.1"/>
    </source>
</evidence>
<gene>
    <name evidence="3" type="ORF">DVR09_06190</name>
</gene>
<organism evidence="3 4">
    <name type="scientific">Erythrobacter aureus</name>
    <dbReference type="NCBI Taxonomy" id="2182384"/>
    <lineage>
        <taxon>Bacteria</taxon>
        <taxon>Pseudomonadati</taxon>
        <taxon>Pseudomonadota</taxon>
        <taxon>Alphaproteobacteria</taxon>
        <taxon>Sphingomonadales</taxon>
        <taxon>Erythrobacteraceae</taxon>
        <taxon>Erythrobacter/Porphyrobacter group</taxon>
        <taxon>Erythrobacter</taxon>
    </lineage>
</organism>
<evidence type="ECO:0000313" key="4">
    <source>
        <dbReference type="Proteomes" id="UP000254508"/>
    </source>
</evidence>
<feature type="region of interest" description="Disordered" evidence="1">
    <location>
        <begin position="140"/>
        <end position="164"/>
    </location>
</feature>
<dbReference type="KEGG" id="err:DVR09_06190"/>
<feature type="region of interest" description="Disordered" evidence="1">
    <location>
        <begin position="16"/>
        <end position="91"/>
    </location>
</feature>
<dbReference type="EMBL" id="CP031357">
    <property type="protein sequence ID" value="AXK41984.1"/>
    <property type="molecule type" value="Genomic_DNA"/>
</dbReference>